<keyword evidence="11" id="KW-1185">Reference proteome</keyword>
<evidence type="ECO:0000256" key="8">
    <source>
        <dbReference type="SAM" id="MobiDB-lite"/>
    </source>
</evidence>
<feature type="chain" id="PRO_5014767206" evidence="9">
    <location>
        <begin position="32"/>
        <end position="601"/>
    </location>
</feature>
<comment type="similarity">
    <text evidence="1">Belongs to the tannase family.</text>
</comment>
<dbReference type="GO" id="GO:0052689">
    <property type="term" value="F:carboxylic ester hydrolase activity"/>
    <property type="evidence" value="ECO:0007669"/>
    <property type="project" value="UniProtKB-KW"/>
</dbReference>
<evidence type="ECO:0000256" key="6">
    <source>
        <dbReference type="ARBA" id="ARBA00022837"/>
    </source>
</evidence>
<keyword evidence="2" id="KW-0719">Serine esterase</keyword>
<protein>
    <submittedName>
        <fullName evidence="10">Feruloyl esterase</fullName>
    </submittedName>
</protein>
<dbReference type="Pfam" id="PF07519">
    <property type="entry name" value="Tannase"/>
    <property type="match status" value="1"/>
</dbReference>
<dbReference type="GO" id="GO:0046872">
    <property type="term" value="F:metal ion binding"/>
    <property type="evidence" value="ECO:0007669"/>
    <property type="project" value="UniProtKB-KW"/>
</dbReference>
<evidence type="ECO:0000256" key="1">
    <source>
        <dbReference type="ARBA" id="ARBA00006249"/>
    </source>
</evidence>
<organism evidence="10 11">
    <name type="scientific">Mumia flava</name>
    <dbReference type="NCBI Taxonomy" id="1348852"/>
    <lineage>
        <taxon>Bacteria</taxon>
        <taxon>Bacillati</taxon>
        <taxon>Actinomycetota</taxon>
        <taxon>Actinomycetes</taxon>
        <taxon>Propionibacteriales</taxon>
        <taxon>Nocardioidaceae</taxon>
        <taxon>Mumia</taxon>
    </lineage>
</organism>
<dbReference type="AlphaFoldDB" id="A0A2M9BHU9"/>
<evidence type="ECO:0000256" key="5">
    <source>
        <dbReference type="ARBA" id="ARBA00022801"/>
    </source>
</evidence>
<name>A0A2M9BHU9_9ACTN</name>
<keyword evidence="5" id="KW-0378">Hydrolase</keyword>
<keyword evidence="6" id="KW-0106">Calcium</keyword>
<dbReference type="Gene3D" id="3.40.50.1820">
    <property type="entry name" value="alpha/beta hydrolase"/>
    <property type="match status" value="1"/>
</dbReference>
<evidence type="ECO:0000313" key="11">
    <source>
        <dbReference type="Proteomes" id="UP000230842"/>
    </source>
</evidence>
<dbReference type="InterPro" id="IPR011118">
    <property type="entry name" value="Tannase/feruloyl_esterase"/>
</dbReference>
<gene>
    <name evidence="10" type="ORF">CLV56_1752</name>
</gene>
<dbReference type="OrthoDB" id="176867at2"/>
<dbReference type="RefSeq" id="WP_100414700.1">
    <property type="nucleotide sequence ID" value="NZ_PGEZ01000001.1"/>
</dbReference>
<keyword evidence="4 9" id="KW-0732">Signal</keyword>
<dbReference type="SUPFAM" id="SSF53474">
    <property type="entry name" value="alpha/beta-Hydrolases"/>
    <property type="match status" value="1"/>
</dbReference>
<proteinExistence type="inferred from homology"/>
<comment type="caution">
    <text evidence="10">The sequence shown here is derived from an EMBL/GenBank/DDBJ whole genome shotgun (WGS) entry which is preliminary data.</text>
</comment>
<evidence type="ECO:0000256" key="7">
    <source>
        <dbReference type="ARBA" id="ARBA00023157"/>
    </source>
</evidence>
<reference evidence="10 11" key="1">
    <citation type="submission" date="2017-11" db="EMBL/GenBank/DDBJ databases">
        <title>Genomic Encyclopedia of Archaeal and Bacterial Type Strains, Phase II (KMG-II): From Individual Species to Whole Genera.</title>
        <authorList>
            <person name="Goeker M."/>
        </authorList>
    </citation>
    <scope>NUCLEOTIDE SEQUENCE [LARGE SCALE GENOMIC DNA]</scope>
    <source>
        <strain evidence="10 11">DSM 27763</strain>
    </source>
</reference>
<dbReference type="InterPro" id="IPR029058">
    <property type="entry name" value="AB_hydrolase_fold"/>
</dbReference>
<evidence type="ECO:0000256" key="4">
    <source>
        <dbReference type="ARBA" id="ARBA00022729"/>
    </source>
</evidence>
<accession>A0A2M9BHU9</accession>
<dbReference type="PANTHER" id="PTHR33938:SF15">
    <property type="entry name" value="FERULOYL ESTERASE B-RELATED"/>
    <property type="match status" value="1"/>
</dbReference>
<evidence type="ECO:0000256" key="2">
    <source>
        <dbReference type="ARBA" id="ARBA00022487"/>
    </source>
</evidence>
<feature type="signal peptide" evidence="9">
    <location>
        <begin position="1"/>
        <end position="31"/>
    </location>
</feature>
<evidence type="ECO:0000313" key="10">
    <source>
        <dbReference type="EMBL" id="PJJ57517.1"/>
    </source>
</evidence>
<dbReference type="PANTHER" id="PTHR33938">
    <property type="entry name" value="FERULOYL ESTERASE B-RELATED"/>
    <property type="match status" value="1"/>
</dbReference>
<dbReference type="EMBL" id="PGEZ01000001">
    <property type="protein sequence ID" value="PJJ57517.1"/>
    <property type="molecule type" value="Genomic_DNA"/>
</dbReference>
<feature type="region of interest" description="Disordered" evidence="8">
    <location>
        <begin position="29"/>
        <end position="50"/>
    </location>
</feature>
<sequence>MTTTPERRLAAGTTALVAALGLGLGAASAQATPAGKGHGPKHGTPRVAPAQPGTLEACETLASFAYPGTTITAAETVAAGTLTNAGEPVGEHCRVTGFMNERVSPVDGQTYRIGFEMRLPTDWSGRYLYQANGGIDGSVVPATGTFTGGQLENGLQTGFAVLSSDAGHTGSRGPLFGLDPQARLDYGYQAVGTLTPMAKSLVEAAYGRAPDTSYIAGGSNGGRHTMVASARYADQYDGFLAIAPGFNLPQAAVAQIWGAQQYATVASDGGDLATAFTQDERQVVADAVARRCDRLDRLRDGMVQDVARCQDVFDLDRDVPTCAEQRDGSCLTREQKEVVSDIFAGARTSDGEAIYSSFPYDLGLTQSGWAGWEFGASVSLDPGAAGLIFSTPPESPGILADSRGYALSVDVDGLASAIYATNELYTESGMEFMTPPNPTDLDTLRDTGAKMIVAHGTADAVFSSDDTARWYTELERAYRNKADDFVRYFEVPGMGHVRGGPATDQFDGLGALIAWVEGGDAPDRIVATARGEGNPGGVNAEVPADWAADRSRPLCPYPSVARYRGGDPDVASSFVCKPSGGGKGIGHGHGHRHGPGPGARP</sequence>
<evidence type="ECO:0000256" key="3">
    <source>
        <dbReference type="ARBA" id="ARBA00022723"/>
    </source>
</evidence>
<dbReference type="Proteomes" id="UP000230842">
    <property type="component" value="Unassembled WGS sequence"/>
</dbReference>
<keyword evidence="7" id="KW-1015">Disulfide bond</keyword>
<feature type="region of interest" description="Disordered" evidence="8">
    <location>
        <begin position="577"/>
        <end position="601"/>
    </location>
</feature>
<evidence type="ECO:0000256" key="9">
    <source>
        <dbReference type="SAM" id="SignalP"/>
    </source>
</evidence>
<keyword evidence="3" id="KW-0479">Metal-binding</keyword>